<name>A0A1M4XXF2_9RHOB</name>
<accession>A0A1M4XXF2</accession>
<proteinExistence type="predicted"/>
<dbReference type="AlphaFoldDB" id="A0A1M4XXF2"/>
<reference evidence="1 2" key="1">
    <citation type="submission" date="2016-11" db="EMBL/GenBank/DDBJ databases">
        <authorList>
            <person name="Varghese N."/>
            <person name="Submissions S."/>
        </authorList>
    </citation>
    <scope>NUCLEOTIDE SEQUENCE [LARGE SCALE GENOMIC DNA]</scope>
    <source>
        <strain evidence="1 2">DSM 29341</strain>
    </source>
</reference>
<keyword evidence="2" id="KW-1185">Reference proteome</keyword>
<gene>
    <name evidence="1" type="ORF">SAMN05444279_11343</name>
</gene>
<dbReference type="Proteomes" id="UP000325134">
    <property type="component" value="Unassembled WGS sequence"/>
</dbReference>
<dbReference type="EMBL" id="FQVK01000013">
    <property type="protein sequence ID" value="SHE98110.1"/>
    <property type="molecule type" value="Genomic_DNA"/>
</dbReference>
<evidence type="ECO:0000313" key="2">
    <source>
        <dbReference type="Proteomes" id="UP000325134"/>
    </source>
</evidence>
<protein>
    <submittedName>
        <fullName evidence="1">Uncharacterized protein</fullName>
    </submittedName>
</protein>
<sequence length="107" mass="12220">MKKGSGSRARRVGPYANHAKDWGDLGLETFVLSTDPRPKDENLRYECETHLHRWAEEQSEWKNFNAEKWRPKNYGIPVLDEAAAAKAWGVELIWSLPQVPTTARGLS</sequence>
<evidence type="ECO:0000313" key="1">
    <source>
        <dbReference type="EMBL" id="SHE98110.1"/>
    </source>
</evidence>
<organism evidence="1 2">
    <name type="scientific">Ruegeria intermedia</name>
    <dbReference type="NCBI Taxonomy" id="996115"/>
    <lineage>
        <taxon>Bacteria</taxon>
        <taxon>Pseudomonadati</taxon>
        <taxon>Pseudomonadota</taxon>
        <taxon>Alphaproteobacteria</taxon>
        <taxon>Rhodobacterales</taxon>
        <taxon>Roseobacteraceae</taxon>
        <taxon>Ruegeria</taxon>
    </lineage>
</organism>